<dbReference type="RefSeq" id="XP_049124265.1">
    <property type="nucleotide sequence ID" value="XM_049268308.1"/>
</dbReference>
<dbReference type="GeneID" id="73322898"/>
<evidence type="ECO:0000313" key="1">
    <source>
        <dbReference type="EMBL" id="GKT41915.1"/>
    </source>
</evidence>
<dbReference type="EMBL" id="BQXU01000004">
    <property type="protein sequence ID" value="GKT41915.1"/>
    <property type="molecule type" value="Genomic_DNA"/>
</dbReference>
<keyword evidence="2" id="KW-1185">Reference proteome</keyword>
<protein>
    <submittedName>
        <fullName evidence="1">Uncharacterized protein</fullName>
    </submittedName>
</protein>
<dbReference type="Proteomes" id="UP001055115">
    <property type="component" value="Unassembled WGS sequence"/>
</dbReference>
<dbReference type="AlphaFoldDB" id="A0AA37NX40"/>
<reference evidence="1 2" key="1">
    <citation type="submission" date="2022-03" db="EMBL/GenBank/DDBJ databases">
        <title>Genome data of Colletotrichum spp.</title>
        <authorList>
            <person name="Utami Y.D."/>
            <person name="Hiruma K."/>
        </authorList>
    </citation>
    <scope>NUCLEOTIDE SEQUENCE [LARGE SCALE GENOMIC DNA]</scope>
    <source>
        <strain evidence="1 2">MAFF 239500</strain>
    </source>
</reference>
<evidence type="ECO:0000313" key="2">
    <source>
        <dbReference type="Proteomes" id="UP001055115"/>
    </source>
</evidence>
<gene>
    <name evidence="1" type="ORF">ColSpa_02096</name>
</gene>
<sequence length="139" mass="15704">MEQLKKDLHEKIIKGTVDLPRDTEIATGSDPKHEGVWVGWYLPLVTVPGWDMKLKGCSVKRLAEAPQLPQSSLVQRFSPEQTALKVICRMQTRQKGAKYYALAYPDPTTGICKAFHLGRGTSVFFHREFRKDELASSES</sequence>
<accession>A0AA37NX40</accession>
<organism evidence="1 2">
    <name type="scientific">Colletotrichum spaethianum</name>
    <dbReference type="NCBI Taxonomy" id="700344"/>
    <lineage>
        <taxon>Eukaryota</taxon>
        <taxon>Fungi</taxon>
        <taxon>Dikarya</taxon>
        <taxon>Ascomycota</taxon>
        <taxon>Pezizomycotina</taxon>
        <taxon>Sordariomycetes</taxon>
        <taxon>Hypocreomycetidae</taxon>
        <taxon>Glomerellales</taxon>
        <taxon>Glomerellaceae</taxon>
        <taxon>Colletotrichum</taxon>
        <taxon>Colletotrichum spaethianum species complex</taxon>
    </lineage>
</organism>
<proteinExistence type="predicted"/>
<name>A0AA37NX40_9PEZI</name>
<comment type="caution">
    <text evidence="1">The sequence shown here is derived from an EMBL/GenBank/DDBJ whole genome shotgun (WGS) entry which is preliminary data.</text>
</comment>